<dbReference type="Proteomes" id="UP000247810">
    <property type="component" value="Unassembled WGS sequence"/>
</dbReference>
<dbReference type="VEuPathDB" id="FungiDB:BO71DRAFT_445398"/>
<keyword evidence="2" id="KW-1185">Reference proteome</keyword>
<dbReference type="OrthoDB" id="1577640at2759"/>
<name>A0A319CUV8_9EURO</name>
<proteinExistence type="predicted"/>
<dbReference type="PANTHER" id="PTHR46082">
    <property type="entry name" value="ATP/GTP-BINDING PROTEIN-RELATED"/>
    <property type="match status" value="1"/>
</dbReference>
<dbReference type="STRING" id="1448320.A0A319CUV8"/>
<dbReference type="AlphaFoldDB" id="A0A319CUV8"/>
<sequence length="170" mass="19122">MYDCRLVGCLDPILYLSDLFFDADSVLTSNPAWFLVNIKQKELIEAFQKYIRIRAKPTHLSLPTTRVSIHLNALLRHNNHPLPQATLLGMTTKPCTYTDYTVGWVCALPKELIAAAAMLDEPHPDLPRKANDHNSYTLGSVGAHNVAVAEWSSGVWERRSRRGLFNGRGH</sequence>
<reference evidence="1 2" key="1">
    <citation type="submission" date="2018-02" db="EMBL/GenBank/DDBJ databases">
        <title>The genomes of Aspergillus section Nigri reveals drivers in fungal speciation.</title>
        <authorList>
            <consortium name="DOE Joint Genome Institute"/>
            <person name="Vesth T.C."/>
            <person name="Nybo J."/>
            <person name="Theobald S."/>
            <person name="Brandl J."/>
            <person name="Frisvad J.C."/>
            <person name="Nielsen K.F."/>
            <person name="Lyhne E.K."/>
            <person name="Kogle M.E."/>
            <person name="Kuo A."/>
            <person name="Riley R."/>
            <person name="Clum A."/>
            <person name="Nolan M."/>
            <person name="Lipzen A."/>
            <person name="Salamov A."/>
            <person name="Henrissat B."/>
            <person name="Wiebenga A."/>
            <person name="De vries R.P."/>
            <person name="Grigoriev I.V."/>
            <person name="Mortensen U.H."/>
            <person name="Andersen M.R."/>
            <person name="Baker S.E."/>
        </authorList>
    </citation>
    <scope>NUCLEOTIDE SEQUENCE [LARGE SCALE GENOMIC DNA]</scope>
    <source>
        <strain evidence="1 2">CBS 707.79</strain>
    </source>
</reference>
<gene>
    <name evidence="1" type="ORF">BO71DRAFT_445398</name>
</gene>
<dbReference type="InterPro" id="IPR053137">
    <property type="entry name" value="NLR-like"/>
</dbReference>
<dbReference type="Gene3D" id="3.40.50.1580">
    <property type="entry name" value="Nucleoside phosphorylase domain"/>
    <property type="match status" value="1"/>
</dbReference>
<organism evidence="1 2">
    <name type="scientific">Aspergillus ellipticus CBS 707.79</name>
    <dbReference type="NCBI Taxonomy" id="1448320"/>
    <lineage>
        <taxon>Eukaryota</taxon>
        <taxon>Fungi</taxon>
        <taxon>Dikarya</taxon>
        <taxon>Ascomycota</taxon>
        <taxon>Pezizomycotina</taxon>
        <taxon>Eurotiomycetes</taxon>
        <taxon>Eurotiomycetidae</taxon>
        <taxon>Eurotiales</taxon>
        <taxon>Aspergillaceae</taxon>
        <taxon>Aspergillus</taxon>
        <taxon>Aspergillus subgen. Circumdati</taxon>
    </lineage>
</organism>
<dbReference type="GO" id="GO:0009116">
    <property type="term" value="P:nucleoside metabolic process"/>
    <property type="evidence" value="ECO:0007669"/>
    <property type="project" value="InterPro"/>
</dbReference>
<dbReference type="EMBL" id="KZ826114">
    <property type="protein sequence ID" value="PYH88211.1"/>
    <property type="molecule type" value="Genomic_DNA"/>
</dbReference>
<protein>
    <submittedName>
        <fullName evidence="1">Uncharacterized protein</fullName>
    </submittedName>
</protein>
<dbReference type="GO" id="GO:0003824">
    <property type="term" value="F:catalytic activity"/>
    <property type="evidence" value="ECO:0007669"/>
    <property type="project" value="InterPro"/>
</dbReference>
<dbReference type="PANTHER" id="PTHR46082:SF11">
    <property type="entry name" value="AAA+ ATPASE DOMAIN-CONTAINING PROTEIN-RELATED"/>
    <property type="match status" value="1"/>
</dbReference>
<evidence type="ECO:0000313" key="2">
    <source>
        <dbReference type="Proteomes" id="UP000247810"/>
    </source>
</evidence>
<dbReference type="InterPro" id="IPR035994">
    <property type="entry name" value="Nucleoside_phosphorylase_sf"/>
</dbReference>
<evidence type="ECO:0000313" key="1">
    <source>
        <dbReference type="EMBL" id="PYH88211.1"/>
    </source>
</evidence>
<accession>A0A319CUV8</accession>